<dbReference type="InterPro" id="IPR010799">
    <property type="entry name" value="MlrC_C"/>
</dbReference>
<dbReference type="Proteomes" id="UP000035489">
    <property type="component" value="Unassembled WGS sequence"/>
</dbReference>
<dbReference type="EMBL" id="LCYG01000133">
    <property type="protein sequence ID" value="KLK89618.1"/>
    <property type="molecule type" value="Genomic_DNA"/>
</dbReference>
<sequence>EPCRLGITPMGHSVGCAVAHGALAILTEDGFLDDVIVVTETCQSVNDYGWCRLHAFDLADVQLFLVKAKNHFRASFAEHCSQIIDIESPGPSPSDLRTIPFVHVPQSYLT</sequence>
<feature type="non-terminal residue" evidence="2">
    <location>
        <position position="1"/>
    </location>
</feature>
<organism evidence="2 3">
    <name type="scientific">Microvirga vignae</name>
    <dbReference type="NCBI Taxonomy" id="1225564"/>
    <lineage>
        <taxon>Bacteria</taxon>
        <taxon>Pseudomonadati</taxon>
        <taxon>Pseudomonadota</taxon>
        <taxon>Alphaproteobacteria</taxon>
        <taxon>Hyphomicrobiales</taxon>
        <taxon>Methylobacteriaceae</taxon>
        <taxon>Microvirga</taxon>
    </lineage>
</organism>
<protein>
    <recommendedName>
        <fullName evidence="1">Microcystin LR degradation protein MlrC C-terminal domain-containing protein</fullName>
    </recommendedName>
</protein>
<comment type="caution">
    <text evidence="2">The sequence shown here is derived from an EMBL/GenBank/DDBJ whole genome shotgun (WGS) entry which is preliminary data.</text>
</comment>
<evidence type="ECO:0000313" key="2">
    <source>
        <dbReference type="EMBL" id="KLK89618.1"/>
    </source>
</evidence>
<dbReference type="Pfam" id="PF07171">
    <property type="entry name" value="MlrC_C"/>
    <property type="match status" value="1"/>
</dbReference>
<proteinExistence type="predicted"/>
<accession>A0A0H1R3B8</accession>
<dbReference type="AlphaFoldDB" id="A0A0H1R3B8"/>
<name>A0A0H1R3B8_9HYPH</name>
<keyword evidence="3" id="KW-1185">Reference proteome</keyword>
<dbReference type="PATRIC" id="fig|1225564.3.peg.840"/>
<dbReference type="RefSeq" id="WP_047192764.1">
    <property type="nucleotide sequence ID" value="NZ_LCYG01000133.1"/>
</dbReference>
<feature type="domain" description="Microcystin LR degradation protein MlrC C-terminal" evidence="1">
    <location>
        <begin position="19"/>
        <end position="102"/>
    </location>
</feature>
<reference evidence="2 3" key="1">
    <citation type="submission" date="2015-05" db="EMBL/GenBank/DDBJ databases">
        <title>Draft genome sequence of Microvirga vignae strain BR3299, a novel nitrogen fixing bacteria isolated from Brazil semi-aired region.</title>
        <authorList>
            <person name="Zilli J.E."/>
            <person name="Passos S.R."/>
            <person name="Leite J."/>
            <person name="Baldani J.I."/>
            <person name="Xavier G.R."/>
            <person name="Rumjaneck N.G."/>
            <person name="Simoes-Araujo J.L."/>
        </authorList>
    </citation>
    <scope>NUCLEOTIDE SEQUENCE [LARGE SCALE GENOMIC DNA]</scope>
    <source>
        <strain evidence="2 3">BR3299</strain>
    </source>
</reference>
<evidence type="ECO:0000259" key="1">
    <source>
        <dbReference type="Pfam" id="PF07171"/>
    </source>
</evidence>
<gene>
    <name evidence="2" type="ORF">AA309_30350</name>
</gene>
<evidence type="ECO:0000313" key="3">
    <source>
        <dbReference type="Proteomes" id="UP000035489"/>
    </source>
</evidence>